<gene>
    <name evidence="7" type="ordered locus">Plav_0194</name>
</gene>
<feature type="signal peptide" evidence="5">
    <location>
        <begin position="1"/>
        <end position="36"/>
    </location>
</feature>
<dbReference type="PANTHER" id="PTHR36504">
    <property type="entry name" value="LIPOPOLYSACCHARIDE EXPORT SYSTEM PROTEIN LPTA"/>
    <property type="match status" value="1"/>
</dbReference>
<dbReference type="EMBL" id="CP000774">
    <property type="protein sequence ID" value="ABS61817.1"/>
    <property type="molecule type" value="Genomic_DNA"/>
</dbReference>
<dbReference type="GO" id="GO:0030288">
    <property type="term" value="C:outer membrane-bounded periplasmic space"/>
    <property type="evidence" value="ECO:0007669"/>
    <property type="project" value="TreeGrafter"/>
</dbReference>
<dbReference type="HOGENOM" id="CLU_095993_0_2_5"/>
<dbReference type="Proteomes" id="UP000006377">
    <property type="component" value="Chromosome"/>
</dbReference>
<evidence type="ECO:0000256" key="5">
    <source>
        <dbReference type="SAM" id="SignalP"/>
    </source>
</evidence>
<dbReference type="Gene3D" id="2.60.450.10">
    <property type="entry name" value="Lipopolysaccharide (LPS) transport protein A like domain"/>
    <property type="match status" value="1"/>
</dbReference>
<dbReference type="KEGG" id="pla:Plav_0194"/>
<evidence type="ECO:0000313" key="8">
    <source>
        <dbReference type="Proteomes" id="UP000006377"/>
    </source>
</evidence>
<evidence type="ECO:0000256" key="3">
    <source>
        <dbReference type="ARBA" id="ARBA00022764"/>
    </source>
</evidence>
<dbReference type="GO" id="GO:0017089">
    <property type="term" value="F:glycolipid transfer activity"/>
    <property type="evidence" value="ECO:0007669"/>
    <property type="project" value="TreeGrafter"/>
</dbReference>
<reference evidence="7 8" key="1">
    <citation type="journal article" date="2011" name="Stand. Genomic Sci.">
        <title>Complete genome sequence of Parvibaculum lavamentivorans type strain (DS-1(T)).</title>
        <authorList>
            <person name="Schleheck D."/>
            <person name="Weiss M."/>
            <person name="Pitluck S."/>
            <person name="Bruce D."/>
            <person name="Land M.L."/>
            <person name="Han S."/>
            <person name="Saunders E."/>
            <person name="Tapia R."/>
            <person name="Detter C."/>
            <person name="Brettin T."/>
            <person name="Han J."/>
            <person name="Woyke T."/>
            <person name="Goodwin L."/>
            <person name="Pennacchio L."/>
            <person name="Nolan M."/>
            <person name="Cook A.M."/>
            <person name="Kjelleberg S."/>
            <person name="Thomas T."/>
        </authorList>
    </citation>
    <scope>NUCLEOTIDE SEQUENCE [LARGE SCALE GENOMIC DNA]</scope>
    <source>
        <strain evidence="8">DS-1 / DSM 13023 / NCIMB 13966</strain>
    </source>
</reference>
<dbReference type="AlphaFoldDB" id="A7HPI4"/>
<dbReference type="InterPro" id="IPR014340">
    <property type="entry name" value="LptA"/>
</dbReference>
<dbReference type="GO" id="GO:0009279">
    <property type="term" value="C:cell outer membrane"/>
    <property type="evidence" value="ECO:0007669"/>
    <property type="project" value="TreeGrafter"/>
</dbReference>
<dbReference type="GO" id="GO:0001530">
    <property type="term" value="F:lipopolysaccharide binding"/>
    <property type="evidence" value="ECO:0007669"/>
    <property type="project" value="InterPro"/>
</dbReference>
<name>A7HPI4_PARL1</name>
<dbReference type="PANTHER" id="PTHR36504:SF1">
    <property type="entry name" value="LIPOPOLYSACCHARIDE EXPORT SYSTEM PROTEIN LPTA"/>
    <property type="match status" value="1"/>
</dbReference>
<organism evidence="7 8">
    <name type="scientific">Parvibaculum lavamentivorans (strain DS-1 / DSM 13023 / NCIMB 13966)</name>
    <dbReference type="NCBI Taxonomy" id="402881"/>
    <lineage>
        <taxon>Bacteria</taxon>
        <taxon>Pseudomonadati</taxon>
        <taxon>Pseudomonadota</taxon>
        <taxon>Alphaproteobacteria</taxon>
        <taxon>Hyphomicrobiales</taxon>
        <taxon>Parvibaculaceae</taxon>
        <taxon>Parvibaculum</taxon>
    </lineage>
</organism>
<dbReference type="NCBIfam" id="TIGR03002">
    <property type="entry name" value="outer_YhbN_LptA"/>
    <property type="match status" value="1"/>
</dbReference>
<dbReference type="OrthoDB" id="9811926at2"/>
<sequence length="197" mass="20234">MMGWTGLRSQGGAALSTLVFAAFLAGGLAVAVPADAQTAGEGGGALGGFRTDPDKPIEVEADSLEVEDTKSTATFIGNVRVAQGEIRMKADRIVVFYAPRSSNGSGIERLRATGNVFVSSPDEQSASGEWANYLIATREIEMGDAVVLRQGENVIRGAKLFVDLNSGRARVVGGGTGVSGETGGTGRVKGLFQPGGN</sequence>
<feature type="domain" description="Organic solvent tolerance-like N-terminal" evidence="6">
    <location>
        <begin position="58"/>
        <end position="167"/>
    </location>
</feature>
<evidence type="ECO:0000313" key="7">
    <source>
        <dbReference type="EMBL" id="ABS61817.1"/>
    </source>
</evidence>
<keyword evidence="2 5" id="KW-0732">Signal</keyword>
<dbReference type="InterPro" id="IPR005653">
    <property type="entry name" value="OstA-like_N"/>
</dbReference>
<dbReference type="RefSeq" id="WP_011995108.1">
    <property type="nucleotide sequence ID" value="NC_009719.1"/>
</dbReference>
<protein>
    <submittedName>
        <fullName evidence="7">Cell envelope biogenesis YhbN</fullName>
    </submittedName>
</protein>
<feature type="chain" id="PRO_5002707371" evidence="5">
    <location>
        <begin position="37"/>
        <end position="197"/>
    </location>
</feature>
<proteinExistence type="predicted"/>
<evidence type="ECO:0000256" key="2">
    <source>
        <dbReference type="ARBA" id="ARBA00022729"/>
    </source>
</evidence>
<dbReference type="Pfam" id="PF03968">
    <property type="entry name" value="LptD_N"/>
    <property type="match status" value="1"/>
</dbReference>
<keyword evidence="3" id="KW-0574">Periplasm</keyword>
<dbReference type="eggNOG" id="COG1934">
    <property type="taxonomic scope" value="Bacteria"/>
</dbReference>
<evidence type="ECO:0000256" key="1">
    <source>
        <dbReference type="ARBA" id="ARBA00022448"/>
    </source>
</evidence>
<evidence type="ECO:0000256" key="4">
    <source>
        <dbReference type="SAM" id="MobiDB-lite"/>
    </source>
</evidence>
<dbReference type="InterPro" id="IPR052037">
    <property type="entry name" value="LPS_export_LptA"/>
</dbReference>
<dbReference type="GO" id="GO:0015920">
    <property type="term" value="P:lipopolysaccharide transport"/>
    <property type="evidence" value="ECO:0007669"/>
    <property type="project" value="InterPro"/>
</dbReference>
<dbReference type="STRING" id="402881.Plav_0194"/>
<evidence type="ECO:0000259" key="6">
    <source>
        <dbReference type="Pfam" id="PF03968"/>
    </source>
</evidence>
<keyword evidence="1" id="KW-0813">Transport</keyword>
<keyword evidence="8" id="KW-1185">Reference proteome</keyword>
<accession>A7HPI4</accession>
<feature type="region of interest" description="Disordered" evidence="4">
    <location>
        <begin position="175"/>
        <end position="197"/>
    </location>
</feature>